<evidence type="ECO:0008006" key="9">
    <source>
        <dbReference type="Google" id="ProtNLM"/>
    </source>
</evidence>
<dbReference type="Proteomes" id="UP001515480">
    <property type="component" value="Unassembled WGS sequence"/>
</dbReference>
<feature type="region of interest" description="Disordered" evidence="4">
    <location>
        <begin position="887"/>
        <end position="912"/>
    </location>
</feature>
<accession>A0AB34IUF3</accession>
<dbReference type="GO" id="GO:0042147">
    <property type="term" value="P:retrograde transport, endosome to Golgi"/>
    <property type="evidence" value="ECO:0007669"/>
    <property type="project" value="InterPro"/>
</dbReference>
<organism evidence="7 8">
    <name type="scientific">Prymnesium parvum</name>
    <name type="common">Toxic golden alga</name>
    <dbReference type="NCBI Taxonomy" id="97485"/>
    <lineage>
        <taxon>Eukaryota</taxon>
        <taxon>Haptista</taxon>
        <taxon>Haptophyta</taxon>
        <taxon>Prymnesiophyceae</taxon>
        <taxon>Prymnesiales</taxon>
        <taxon>Prymnesiaceae</taxon>
        <taxon>Prymnesium</taxon>
    </lineage>
</organism>
<evidence type="ECO:0000256" key="4">
    <source>
        <dbReference type="SAM" id="MobiDB-lite"/>
    </source>
</evidence>
<evidence type="ECO:0000256" key="3">
    <source>
        <dbReference type="ARBA" id="ARBA00023054"/>
    </source>
</evidence>
<evidence type="ECO:0000256" key="2">
    <source>
        <dbReference type="ARBA" id="ARBA00022927"/>
    </source>
</evidence>
<reference evidence="7 8" key="1">
    <citation type="journal article" date="2024" name="Science">
        <title>Giant polyketide synthase enzymes in the biosynthesis of giant marine polyether toxins.</title>
        <authorList>
            <person name="Fallon T.R."/>
            <person name="Shende V.V."/>
            <person name="Wierzbicki I.H."/>
            <person name="Pendleton A.L."/>
            <person name="Watervoot N.F."/>
            <person name="Auber R.P."/>
            <person name="Gonzalez D.J."/>
            <person name="Wisecaver J.H."/>
            <person name="Moore B.S."/>
        </authorList>
    </citation>
    <scope>NUCLEOTIDE SEQUENCE [LARGE SCALE GENOMIC DNA]</scope>
    <source>
        <strain evidence="7 8">12B1</strain>
    </source>
</reference>
<comment type="caution">
    <text evidence="7">The sequence shown here is derived from an EMBL/GenBank/DDBJ whole genome shotgun (WGS) entry which is preliminary data.</text>
</comment>
<dbReference type="Pfam" id="PF10474">
    <property type="entry name" value="Syndetin_C"/>
    <property type="match status" value="1"/>
</dbReference>
<feature type="domain" description="Vacuolar protein sorting-associated protein 54 N-terminal" evidence="6">
    <location>
        <begin position="19"/>
        <end position="307"/>
    </location>
</feature>
<proteinExistence type="predicted"/>
<dbReference type="EMBL" id="JBGBPQ010000019">
    <property type="protein sequence ID" value="KAL1504625.1"/>
    <property type="molecule type" value="Genomic_DNA"/>
</dbReference>
<dbReference type="Pfam" id="PF10475">
    <property type="entry name" value="Vps54_N"/>
    <property type="match status" value="1"/>
</dbReference>
<evidence type="ECO:0000313" key="7">
    <source>
        <dbReference type="EMBL" id="KAL1504625.1"/>
    </source>
</evidence>
<dbReference type="GO" id="GO:0000149">
    <property type="term" value="F:SNARE binding"/>
    <property type="evidence" value="ECO:0007669"/>
    <property type="project" value="TreeGrafter"/>
</dbReference>
<keyword evidence="8" id="KW-1185">Reference proteome</keyword>
<name>A0AB34IUF3_PRYPA</name>
<dbReference type="GO" id="GO:0005829">
    <property type="term" value="C:cytosol"/>
    <property type="evidence" value="ECO:0007669"/>
    <property type="project" value="GOC"/>
</dbReference>
<feature type="region of interest" description="Disordered" evidence="4">
    <location>
        <begin position="514"/>
        <end position="534"/>
    </location>
</feature>
<dbReference type="GO" id="GO:0032456">
    <property type="term" value="P:endocytic recycling"/>
    <property type="evidence" value="ECO:0007669"/>
    <property type="project" value="InterPro"/>
</dbReference>
<keyword evidence="3" id="KW-0175">Coiled coil</keyword>
<sequence>MEAAVAEEDVAELQLAPEFFQPLEEFDAVHHLLSCLPDTLSPTFLTSQTSQTQVILDAINSQLSMRVMRSYGAFVHGMAQVQQLESDMVHTAILCRSSRRHLGRVQSGMVEGSLRVLGKLRRKRVVVQLLRLARGLARLRDGIARLGTLLHPPVAAQTLPRAASLLRQCRDELASLRGVTLAQELAPRVGVFADSLIASLHQALTKASTDFVPPAFGSAMACAAGFLSAPDLAKAVQNSFVGAIKECTKEVLLLHVGKTGRVGAPRADANYKDLCIRLDKEYVDSCLAHTFEALVRVMHSLHQMSVWVAEAEAGEHADEWALVNDRASAASAAPGWLLQVRVSLEQMRSTVWELMQRRVAVFLGAAPMGLFTVEQHLDVVLGLQCFMKLGEAFSDADSQGLRTALRDKSRSFLAQYHRERLDELRMSLETESWQALPLQPGWSFSSLRELRSVTFPPRLQCHKLFHPPTRASAPTTTRLASSSLRYREACAFFGALASTASPLVVRTMGELLSSTDDDDANPAPTSAPPDGPPPVVCSTALNVARSIGAYARIIRAIGVLAPEALRALSGLFELYLYVLFSVFWSGPPLGSSAFDEIGHSMPAPLKAMLQRIHTAMQSASAVSFDDSSTELAAAVRRTASSIAFDRLRSPLEDKELMALKETVVGMESLRGLSELLTSQCRALRSSLDATGARVLDGFLLDVARVGDLCKQMYERCAASVLVLEPVVSSIRNRSWALKEIGTQHNAYVDQLLEHLQQLSAKLRSTVPPEVMRIVMEGAIRHVSDQLVEGYSQTKKCSDEGRALMSLDVKTLQTGCRTLLPGQPLPMEYVENYIRALYLPSDQILEWAQLHPEYSVRQLSGLVSLTGVGATLKKKEHQELLQSLQELGEHRSQGGVKTGHRPQQHWQSPHKET</sequence>
<evidence type="ECO:0000313" key="8">
    <source>
        <dbReference type="Proteomes" id="UP001515480"/>
    </source>
</evidence>
<dbReference type="AlphaFoldDB" id="A0AB34IUF3"/>
<dbReference type="PANTHER" id="PTHR13258:SF0">
    <property type="entry name" value="SYNDETIN"/>
    <property type="match status" value="1"/>
</dbReference>
<evidence type="ECO:0000259" key="5">
    <source>
        <dbReference type="Pfam" id="PF10474"/>
    </source>
</evidence>
<keyword evidence="2" id="KW-0653">Protein transport</keyword>
<protein>
    <recommendedName>
        <fullName evidence="9">Vacuolar protein sorting-associated protein 54</fullName>
    </recommendedName>
</protein>
<feature type="domain" description="Syndetin C-terminal" evidence="5">
    <location>
        <begin position="656"/>
        <end position="883"/>
    </location>
</feature>
<dbReference type="InterPro" id="IPR019515">
    <property type="entry name" value="VPS54_N"/>
</dbReference>
<dbReference type="InterPro" id="IPR019514">
    <property type="entry name" value="Syndetin_C"/>
</dbReference>
<dbReference type="InterPro" id="IPR040047">
    <property type="entry name" value="VPS50"/>
</dbReference>
<dbReference type="PANTHER" id="PTHR13258">
    <property type="entry name" value="SYNDETIN"/>
    <property type="match status" value="1"/>
</dbReference>
<dbReference type="GO" id="GO:1990745">
    <property type="term" value="C:EARP complex"/>
    <property type="evidence" value="ECO:0007669"/>
    <property type="project" value="InterPro"/>
</dbReference>
<gene>
    <name evidence="7" type="ORF">AB1Y20_008408</name>
</gene>
<keyword evidence="1" id="KW-0813">Transport</keyword>
<dbReference type="GO" id="GO:0015031">
    <property type="term" value="P:protein transport"/>
    <property type="evidence" value="ECO:0007669"/>
    <property type="project" value="UniProtKB-KW"/>
</dbReference>
<evidence type="ECO:0000256" key="1">
    <source>
        <dbReference type="ARBA" id="ARBA00022448"/>
    </source>
</evidence>
<evidence type="ECO:0000259" key="6">
    <source>
        <dbReference type="Pfam" id="PF10475"/>
    </source>
</evidence>
<feature type="compositionally biased region" description="Pro residues" evidence="4">
    <location>
        <begin position="525"/>
        <end position="534"/>
    </location>
</feature>